<protein>
    <submittedName>
        <fullName evidence="1">Uncharacterized protein</fullName>
    </submittedName>
</protein>
<reference evidence="1" key="1">
    <citation type="submission" date="2022-01" db="EMBL/GenBank/DDBJ databases">
        <title>Genome sequencing of Zunongwangia sp. M21534 genome.</title>
        <authorList>
            <person name="Chen Y."/>
            <person name="Dong C."/>
            <person name="Shao Z."/>
        </authorList>
    </citation>
    <scope>NUCLEOTIDE SEQUENCE</scope>
    <source>
        <strain evidence="1">MCCC M21534</strain>
    </source>
</reference>
<sequence length="233" mass="27798">MDVTEMYSSLEEVKADFSLLNEEFEKIKSKEGVFKYPDYTNDRFAEINNLINNSDFEEPVRINKAWSLMKEIRKIHFTGKLSVKHILTFANSSEVLLRFSKYCTELDDEEYWRGLADAYITQDYESISYEIIRSLFCANRNKKECLMNEEESSFFKSLPQKIKVYRAMTLKESESGKFRFSWTLDEEIAENFLERNSMIYDEEMTIHEMEIDKSDALAYFKSRNEEEIIYLKK</sequence>
<accession>A0A9X1ZUB6</accession>
<dbReference type="AlphaFoldDB" id="A0A9X1ZUB6"/>
<evidence type="ECO:0000313" key="1">
    <source>
        <dbReference type="EMBL" id="MCL6218593.1"/>
    </source>
</evidence>
<name>A0A9X1ZUB6_9FLAO</name>
<keyword evidence="2" id="KW-1185">Reference proteome</keyword>
<organism evidence="1 2">
    <name type="scientific">Zunongwangia pacifica</name>
    <dbReference type="NCBI Taxonomy" id="2911062"/>
    <lineage>
        <taxon>Bacteria</taxon>
        <taxon>Pseudomonadati</taxon>
        <taxon>Bacteroidota</taxon>
        <taxon>Flavobacteriia</taxon>
        <taxon>Flavobacteriales</taxon>
        <taxon>Flavobacteriaceae</taxon>
        <taxon>Zunongwangia</taxon>
    </lineage>
</organism>
<evidence type="ECO:0000313" key="2">
    <source>
        <dbReference type="Proteomes" id="UP001139521"/>
    </source>
</evidence>
<dbReference type="RefSeq" id="WP_249601487.1">
    <property type="nucleotide sequence ID" value="NZ_JAKHSK010000012.1"/>
</dbReference>
<gene>
    <name evidence="1" type="ORF">L1967_09820</name>
</gene>
<dbReference type="Proteomes" id="UP001139521">
    <property type="component" value="Unassembled WGS sequence"/>
</dbReference>
<comment type="caution">
    <text evidence="1">The sequence shown here is derived from an EMBL/GenBank/DDBJ whole genome shotgun (WGS) entry which is preliminary data.</text>
</comment>
<proteinExistence type="predicted"/>
<dbReference type="EMBL" id="JAKHSK010000012">
    <property type="protein sequence ID" value="MCL6218593.1"/>
    <property type="molecule type" value="Genomic_DNA"/>
</dbReference>